<evidence type="ECO:0000313" key="3">
    <source>
        <dbReference type="EMBL" id="QBE94611.1"/>
    </source>
</evidence>
<organism evidence="3 4">
    <name type="scientific">Blautia producta</name>
    <dbReference type="NCBI Taxonomy" id="33035"/>
    <lineage>
        <taxon>Bacteria</taxon>
        <taxon>Bacillati</taxon>
        <taxon>Bacillota</taxon>
        <taxon>Clostridia</taxon>
        <taxon>Lachnospirales</taxon>
        <taxon>Lachnospiraceae</taxon>
        <taxon>Blautia</taxon>
    </lineage>
</organism>
<dbReference type="GO" id="GO:0005829">
    <property type="term" value="C:cytosol"/>
    <property type="evidence" value="ECO:0007669"/>
    <property type="project" value="TreeGrafter"/>
</dbReference>
<reference evidence="3 4" key="1">
    <citation type="submission" date="2019-01" db="EMBL/GenBank/DDBJ databases">
        <title>PMF-metabolizing Aryl O-demethylase.</title>
        <authorList>
            <person name="Kim M."/>
        </authorList>
    </citation>
    <scope>NUCLEOTIDE SEQUENCE [LARGE SCALE GENOMIC DNA]</scope>
    <source>
        <strain evidence="3 4">PMF1</strain>
    </source>
</reference>
<protein>
    <recommendedName>
        <fullName evidence="2">HTH cro/C1-type domain-containing protein</fullName>
    </recommendedName>
</protein>
<keyword evidence="1" id="KW-0238">DNA-binding</keyword>
<gene>
    <name evidence="3" type="ORF">PMF13cell1_00104</name>
</gene>
<dbReference type="GO" id="GO:0003677">
    <property type="term" value="F:DNA binding"/>
    <property type="evidence" value="ECO:0007669"/>
    <property type="project" value="UniProtKB-KW"/>
</dbReference>
<dbReference type="InterPro" id="IPR001387">
    <property type="entry name" value="Cro/C1-type_HTH"/>
</dbReference>
<dbReference type="Gene3D" id="1.10.260.40">
    <property type="entry name" value="lambda repressor-like DNA-binding domains"/>
    <property type="match status" value="1"/>
</dbReference>
<dbReference type="PANTHER" id="PTHR46797">
    <property type="entry name" value="HTH-TYPE TRANSCRIPTIONAL REGULATOR"/>
    <property type="match status" value="1"/>
</dbReference>
<proteinExistence type="predicted"/>
<dbReference type="SMART" id="SM00530">
    <property type="entry name" value="HTH_XRE"/>
    <property type="match status" value="1"/>
</dbReference>
<feature type="domain" description="HTH cro/C1-type" evidence="2">
    <location>
        <begin position="6"/>
        <end position="61"/>
    </location>
</feature>
<dbReference type="KEGG" id="bpro:PMF13cell1_00104"/>
<name>A0A4P6LR73_9FIRM</name>
<dbReference type="GO" id="GO:0003700">
    <property type="term" value="F:DNA-binding transcription factor activity"/>
    <property type="evidence" value="ECO:0007669"/>
    <property type="project" value="TreeGrafter"/>
</dbReference>
<evidence type="ECO:0000256" key="1">
    <source>
        <dbReference type="ARBA" id="ARBA00023125"/>
    </source>
</evidence>
<evidence type="ECO:0000313" key="4">
    <source>
        <dbReference type="Proteomes" id="UP000289794"/>
    </source>
</evidence>
<dbReference type="RefSeq" id="WP_118635377.1">
    <property type="nucleotide sequence ID" value="NZ_CP035945.1"/>
</dbReference>
<dbReference type="InterPro" id="IPR050807">
    <property type="entry name" value="TransReg_Diox_bact_type"/>
</dbReference>
<evidence type="ECO:0000259" key="2">
    <source>
        <dbReference type="SMART" id="SM00530"/>
    </source>
</evidence>
<dbReference type="SUPFAM" id="SSF47413">
    <property type="entry name" value="lambda repressor-like DNA-binding domains"/>
    <property type="match status" value="1"/>
</dbReference>
<accession>A0A4P6LR73</accession>
<dbReference type="InterPro" id="IPR010982">
    <property type="entry name" value="Lambda_DNA-bd_dom_sf"/>
</dbReference>
<dbReference type="PANTHER" id="PTHR46797:SF1">
    <property type="entry name" value="METHYLPHOSPHONATE SYNTHASE"/>
    <property type="match status" value="1"/>
</dbReference>
<dbReference type="Pfam" id="PF01381">
    <property type="entry name" value="HTH_3"/>
    <property type="match status" value="1"/>
</dbReference>
<dbReference type="AlphaFoldDB" id="A0A4P6LR73"/>
<dbReference type="Proteomes" id="UP000289794">
    <property type="component" value="Chromosome"/>
</dbReference>
<dbReference type="CDD" id="cd00093">
    <property type="entry name" value="HTH_XRE"/>
    <property type="match status" value="1"/>
</dbReference>
<dbReference type="EMBL" id="CP035945">
    <property type="protein sequence ID" value="QBE94611.1"/>
    <property type="molecule type" value="Genomic_DNA"/>
</dbReference>
<sequence>MNIGDKIRYFRTAHKMTAETLAELSGINISTIRKYEQGDRNPKPDQLLKIADALGVSINTFMDFDIKTVSDLLTLIFKMDEQLPLSLEAEKDESGAYDYRTLKLSFQSDIINQKLLTYMMALKKRSQYLAERDQSIPMENDETLLSIENNIADLRNRLVDDSTIIQKDTDPAASIDTAPPSADALDAFQSQELNFMLRDVLFDCSANELELIIRTAQTIKDCLRKQLK</sequence>